<evidence type="ECO:0000313" key="7">
    <source>
        <dbReference type="WBParaSite" id="EgrG_000862300"/>
    </source>
</evidence>
<dbReference type="SMART" id="SM00147">
    <property type="entry name" value="RasGEF"/>
    <property type="match status" value="1"/>
</dbReference>
<dbReference type="AlphaFoldDB" id="A0A068WCR2"/>
<dbReference type="Pfam" id="PF00617">
    <property type="entry name" value="RasGEF"/>
    <property type="match status" value="2"/>
</dbReference>
<dbReference type="GO" id="GO:0005085">
    <property type="term" value="F:guanyl-nucleotide exchange factor activity"/>
    <property type="evidence" value="ECO:0007669"/>
    <property type="project" value="UniProtKB-KW"/>
</dbReference>
<dbReference type="InterPro" id="IPR023578">
    <property type="entry name" value="Ras_GEF_dom_sf"/>
</dbReference>
<feature type="compositionally biased region" description="Basic and acidic residues" evidence="3">
    <location>
        <begin position="498"/>
        <end position="510"/>
    </location>
</feature>
<dbReference type="OrthoDB" id="26687at2759"/>
<evidence type="ECO:0000256" key="3">
    <source>
        <dbReference type="SAM" id="MobiDB-lite"/>
    </source>
</evidence>
<feature type="region of interest" description="Disordered" evidence="3">
    <location>
        <begin position="863"/>
        <end position="887"/>
    </location>
</feature>
<proteinExistence type="predicted"/>
<dbReference type="InterPro" id="IPR008937">
    <property type="entry name" value="Ras-like_GEF"/>
</dbReference>
<feature type="region of interest" description="Disordered" evidence="3">
    <location>
        <begin position="498"/>
        <end position="651"/>
    </location>
</feature>
<evidence type="ECO:0000259" key="4">
    <source>
        <dbReference type="PROSITE" id="PS50009"/>
    </source>
</evidence>
<feature type="compositionally biased region" description="Low complexity" evidence="3">
    <location>
        <begin position="598"/>
        <end position="614"/>
    </location>
</feature>
<keyword evidence="1 2" id="KW-0344">Guanine-nucleotide releasing factor</keyword>
<gene>
    <name evidence="5" type="ORF">EgrG_000862300</name>
</gene>
<dbReference type="InterPro" id="IPR001895">
    <property type="entry name" value="RASGEF_cat_dom"/>
</dbReference>
<feature type="compositionally biased region" description="Basic and acidic residues" evidence="3">
    <location>
        <begin position="802"/>
        <end position="816"/>
    </location>
</feature>
<dbReference type="Proteomes" id="UP000492820">
    <property type="component" value="Unassembled WGS sequence"/>
</dbReference>
<dbReference type="PANTHER" id="PTHR23113:SF312">
    <property type="entry name" value="RAL GUANINE NUCLEOTIDE DISSOCIATION STIMULATOR-LIKE, ISOFORM E"/>
    <property type="match status" value="1"/>
</dbReference>
<organism evidence="5">
    <name type="scientific">Echinococcus granulosus</name>
    <name type="common">Hydatid tapeworm</name>
    <dbReference type="NCBI Taxonomy" id="6210"/>
    <lineage>
        <taxon>Eukaryota</taxon>
        <taxon>Metazoa</taxon>
        <taxon>Spiralia</taxon>
        <taxon>Lophotrochozoa</taxon>
        <taxon>Platyhelminthes</taxon>
        <taxon>Cestoda</taxon>
        <taxon>Eucestoda</taxon>
        <taxon>Cyclophyllidea</taxon>
        <taxon>Taeniidae</taxon>
        <taxon>Echinococcus</taxon>
        <taxon>Echinococcus granulosus group</taxon>
    </lineage>
</organism>
<dbReference type="WBParaSite" id="EgrG_000862300">
    <property type="protein sequence ID" value="EgrG_000862300"/>
    <property type="gene ID" value="EgrG_000862300"/>
</dbReference>
<dbReference type="EMBL" id="LK028576">
    <property type="protein sequence ID" value="CDS16204.1"/>
    <property type="molecule type" value="Genomic_DNA"/>
</dbReference>
<dbReference type="PROSITE" id="PS50009">
    <property type="entry name" value="RASGEF_CAT"/>
    <property type="match status" value="1"/>
</dbReference>
<evidence type="ECO:0000313" key="5">
    <source>
        <dbReference type="EMBL" id="CDS16204.1"/>
    </source>
</evidence>
<dbReference type="PANTHER" id="PTHR23113">
    <property type="entry name" value="GUANINE NUCLEOTIDE EXCHANGE FACTOR"/>
    <property type="match status" value="1"/>
</dbReference>
<accession>A0A068WCR2</accession>
<reference evidence="5 6" key="1">
    <citation type="journal article" date="2013" name="Nature">
        <title>The genomes of four tapeworm species reveal adaptations to parasitism.</title>
        <authorList>
            <person name="Tsai I.J."/>
            <person name="Zarowiecki M."/>
            <person name="Holroyd N."/>
            <person name="Garciarrubio A."/>
            <person name="Sanchez-Flores A."/>
            <person name="Brooks K.L."/>
            <person name="Tracey A."/>
            <person name="Bobes R.J."/>
            <person name="Fragoso G."/>
            <person name="Sciutto E."/>
            <person name="Aslett M."/>
            <person name="Beasley H."/>
            <person name="Bennett H.M."/>
            <person name="Cai J."/>
            <person name="Camicia F."/>
            <person name="Clark R."/>
            <person name="Cucher M."/>
            <person name="De Silva N."/>
            <person name="Day T.A."/>
            <person name="Deplazes P."/>
            <person name="Estrada K."/>
            <person name="Fernandez C."/>
            <person name="Holland P.W."/>
            <person name="Hou J."/>
            <person name="Hu S."/>
            <person name="Huckvale T."/>
            <person name="Hung S.S."/>
            <person name="Kamenetzky L."/>
            <person name="Keane J.A."/>
            <person name="Kiss F."/>
            <person name="Koziol U."/>
            <person name="Lambert O."/>
            <person name="Liu K."/>
            <person name="Luo X."/>
            <person name="Luo Y."/>
            <person name="Macchiaroli N."/>
            <person name="Nichol S."/>
            <person name="Paps J."/>
            <person name="Parkinson J."/>
            <person name="Pouchkina-Stantcheva N."/>
            <person name="Riddiford N."/>
            <person name="Rosenzvit M."/>
            <person name="Salinas G."/>
            <person name="Wasmuth J.D."/>
            <person name="Zamanian M."/>
            <person name="Zheng Y."/>
            <person name="Cai X."/>
            <person name="Soberon X."/>
            <person name="Olson P.D."/>
            <person name="Laclette J.P."/>
            <person name="Brehm K."/>
            <person name="Berriman M."/>
            <person name="Garciarrubio A."/>
            <person name="Bobes R.J."/>
            <person name="Fragoso G."/>
            <person name="Sanchez-Flores A."/>
            <person name="Estrada K."/>
            <person name="Cevallos M.A."/>
            <person name="Morett E."/>
            <person name="Gonzalez V."/>
            <person name="Portillo T."/>
            <person name="Ochoa-Leyva A."/>
            <person name="Jose M.V."/>
            <person name="Sciutto E."/>
            <person name="Landa A."/>
            <person name="Jimenez L."/>
            <person name="Valdes V."/>
            <person name="Carrero J.C."/>
            <person name="Larralde C."/>
            <person name="Morales-Montor J."/>
            <person name="Limon-Lason J."/>
            <person name="Soberon X."/>
            <person name="Laclette J.P."/>
        </authorList>
    </citation>
    <scope>NUCLEOTIDE SEQUENCE [LARGE SCALE GENOMIC DNA]</scope>
</reference>
<feature type="compositionally biased region" description="Low complexity" evidence="3">
    <location>
        <begin position="777"/>
        <end position="794"/>
    </location>
</feature>
<dbReference type="InterPro" id="IPR036964">
    <property type="entry name" value="RASGEF_cat_dom_sf"/>
</dbReference>
<feature type="domain" description="Ras-GEF" evidence="4">
    <location>
        <begin position="209"/>
        <end position="556"/>
    </location>
</feature>
<name>A0A068WCR2_ECHGR</name>
<reference evidence="5" key="2">
    <citation type="submission" date="2014-06" db="EMBL/GenBank/DDBJ databases">
        <authorList>
            <person name="Aslett M."/>
        </authorList>
    </citation>
    <scope>NUCLEOTIDE SEQUENCE</scope>
</reference>
<sequence>MELNAGTVDDIIQYIIGRDIVHVADDRIDTLLLSFHLYTTVYCLLTTLDAKFWRLCFDSNVYPDEKFKLIRSLTKVLDRWLDNPHVESFYSPPDFLDLKRLSFVASQWLRVFATNFQPIRRKHSKSEEFSQSQLIMKARDFIRSMAKSYQLGLAQVMEEICTKINMASDRFHLLAGLFREANCDKDALEASTESQLQISLREGSMSQLSPRHIAEQLTLYDADLFLKVLPSECLNYVRHRPAPTVDSTIRQFNRIYGLVLTTIIETDLPRSVPAANVSASSLASLTLSIVPLPLQNDRRKISNHDGRQNASLQSSSNITSCQNIKLVSSNGTLFRAEMLSKWISIAAELRTLRSFSAFTAVMTALQGYAISSLHETWGYVESHYPEKKEIFHNLSQLLNLEDNKKYARELLDHMYSSYEIGHHQDSRHCILSTIFRRKIGADYLPENARYSRGAFRPNVEASRAPLQHEEIMMKTVGTIPYLGIFLNDLAMLHESAPDRLPRHKPTELRRPTSGSSLTSMARDRRNNHNNLHNHQNQGHHNFEPLLAPPLLSTEPPRRPSRRKRVNESFESGTGSACGAEPSQQPPLPVLINQRSRKGSNNNETGSSTTPTPTGVIIPRDKRGRQVRATVAPPLPLQRRRGKSALATGSKRRECSIVSPVASTTVTSATPIAALASENDDLINFRKHWREYKVLAKLMYLQSSATRYKIREDVAFRQWFESFVLISESGANQRARELEPPPRNWRDGMDTVSGSLEVLFHGGGVSDDDCQMEELPRSRLSSPLSHSPRLSRLPPCGSANSKHSNDKSAFDEYDSRKVIIKGSLKRSNQKPKRRSSSVSDLNATSVTPLLRAHHQLSLIKNKINGTLHHPRSSPSTPNIAHIEDCTRF</sequence>
<dbReference type="GO" id="GO:0005886">
    <property type="term" value="C:plasma membrane"/>
    <property type="evidence" value="ECO:0007669"/>
    <property type="project" value="TreeGrafter"/>
</dbReference>
<protein>
    <submittedName>
        <fullName evidence="5 7">Ral guanine nucleotide dissociation</fullName>
    </submittedName>
</protein>
<dbReference type="SUPFAM" id="SSF48366">
    <property type="entry name" value="Ras GEF"/>
    <property type="match status" value="3"/>
</dbReference>
<evidence type="ECO:0000313" key="6">
    <source>
        <dbReference type="Proteomes" id="UP000492820"/>
    </source>
</evidence>
<reference evidence="7" key="3">
    <citation type="submission" date="2020-10" db="UniProtKB">
        <authorList>
            <consortium name="WormBaseParasite"/>
        </authorList>
    </citation>
    <scope>IDENTIFICATION</scope>
</reference>
<evidence type="ECO:0000256" key="2">
    <source>
        <dbReference type="PROSITE-ProRule" id="PRU00168"/>
    </source>
</evidence>
<feature type="region of interest" description="Disordered" evidence="3">
    <location>
        <begin position="769"/>
        <end position="840"/>
    </location>
</feature>
<feature type="compositionally biased region" description="Basic residues" evidence="3">
    <location>
        <begin position="822"/>
        <end position="834"/>
    </location>
</feature>
<dbReference type="GO" id="GO:0007265">
    <property type="term" value="P:Ras protein signal transduction"/>
    <property type="evidence" value="ECO:0007669"/>
    <property type="project" value="TreeGrafter"/>
</dbReference>
<evidence type="ECO:0000256" key="1">
    <source>
        <dbReference type="ARBA" id="ARBA00022658"/>
    </source>
</evidence>
<feature type="compositionally biased region" description="Low complexity" evidence="3">
    <location>
        <begin position="528"/>
        <end position="539"/>
    </location>
</feature>
<dbReference type="Gene3D" id="1.10.840.10">
    <property type="entry name" value="Ras guanine-nucleotide exchange factors catalytic domain"/>
    <property type="match status" value="2"/>
</dbReference>